<gene>
    <name evidence="2" type="ORF">RDB_LOCUS127864</name>
    <name evidence="3" type="ORF">RDB_LOCUS25341</name>
</gene>
<proteinExistence type="predicted"/>
<protein>
    <submittedName>
        <fullName evidence="3">Uncharacterized protein</fullName>
    </submittedName>
</protein>
<keyword evidence="1" id="KW-0175">Coiled coil</keyword>
<comment type="caution">
    <text evidence="3">The sequence shown here is derived from an EMBL/GenBank/DDBJ whole genome shotgun (WGS) entry which is preliminary data.</text>
</comment>
<sequence>MLRSGIPIRNGEAVGDDILLVIGALLGQAGRSSILSKALGKGTLQATISEKCEEIAEAMREIENKKSKLKALEGHAGNLLHIIPGYVEAHLSRTIDICGRLNAIAKIWGVIRTDAQALSIHLQDIQGSEDEDEFDSVVQERKQIIPLYHKLERVLYSYANAVAK</sequence>
<accession>A0A8H3DZA4</accession>
<evidence type="ECO:0000256" key="1">
    <source>
        <dbReference type="SAM" id="Coils"/>
    </source>
</evidence>
<dbReference type="EMBL" id="CAJNJQ010000511">
    <property type="protein sequence ID" value="CAE7083138.1"/>
    <property type="molecule type" value="Genomic_DNA"/>
</dbReference>
<evidence type="ECO:0000313" key="4">
    <source>
        <dbReference type="Proteomes" id="UP000663827"/>
    </source>
</evidence>
<dbReference type="EMBL" id="CAJMWZ010006915">
    <property type="protein sequence ID" value="CAE6528932.1"/>
    <property type="molecule type" value="Genomic_DNA"/>
</dbReference>
<dbReference type="Proteomes" id="UP000663850">
    <property type="component" value="Unassembled WGS sequence"/>
</dbReference>
<evidence type="ECO:0000313" key="2">
    <source>
        <dbReference type="EMBL" id="CAE6528932.1"/>
    </source>
</evidence>
<feature type="coiled-coil region" evidence="1">
    <location>
        <begin position="48"/>
        <end position="75"/>
    </location>
</feature>
<organism evidence="3 4">
    <name type="scientific">Rhizoctonia solani</name>
    <dbReference type="NCBI Taxonomy" id="456999"/>
    <lineage>
        <taxon>Eukaryota</taxon>
        <taxon>Fungi</taxon>
        <taxon>Dikarya</taxon>
        <taxon>Basidiomycota</taxon>
        <taxon>Agaricomycotina</taxon>
        <taxon>Agaricomycetes</taxon>
        <taxon>Cantharellales</taxon>
        <taxon>Ceratobasidiaceae</taxon>
        <taxon>Rhizoctonia</taxon>
    </lineage>
</organism>
<name>A0A8H3DZA4_9AGAM</name>
<reference evidence="3" key="1">
    <citation type="submission" date="2021-01" db="EMBL/GenBank/DDBJ databases">
        <authorList>
            <person name="Kaushik A."/>
        </authorList>
    </citation>
    <scope>NUCLEOTIDE SEQUENCE</scope>
    <source>
        <strain evidence="3">AG5</strain>
        <strain evidence="2">Type strain: AG8-Rh-89/</strain>
    </source>
</reference>
<dbReference type="Proteomes" id="UP000663827">
    <property type="component" value="Unassembled WGS sequence"/>
</dbReference>
<dbReference type="AlphaFoldDB" id="A0A8H3DZA4"/>
<evidence type="ECO:0000313" key="3">
    <source>
        <dbReference type="EMBL" id="CAE7083138.1"/>
    </source>
</evidence>